<protein>
    <submittedName>
        <fullName evidence="2">DedA family protein</fullName>
    </submittedName>
</protein>
<keyword evidence="1" id="KW-0472">Membrane</keyword>
<gene>
    <name evidence="2" type="ORF">KDM92_14015</name>
</gene>
<keyword evidence="3" id="KW-1185">Reference proteome</keyword>
<keyword evidence="1" id="KW-1133">Transmembrane helix</keyword>
<organism evidence="2 3">
    <name type="scientific">Undibacterium baiyunense</name>
    <dbReference type="NCBI Taxonomy" id="2828731"/>
    <lineage>
        <taxon>Bacteria</taxon>
        <taxon>Pseudomonadati</taxon>
        <taxon>Pseudomonadota</taxon>
        <taxon>Betaproteobacteria</taxon>
        <taxon>Burkholderiales</taxon>
        <taxon>Oxalobacteraceae</taxon>
        <taxon>Undibacterium</taxon>
    </lineage>
</organism>
<dbReference type="AlphaFoldDB" id="A0A941DGK3"/>
<dbReference type="PANTHER" id="PTHR42709:SF4">
    <property type="entry name" value="INNER MEMBRANE PROTEIN YQAA"/>
    <property type="match status" value="1"/>
</dbReference>
<feature type="transmembrane region" description="Helical" evidence="1">
    <location>
        <begin position="53"/>
        <end position="74"/>
    </location>
</feature>
<dbReference type="PANTHER" id="PTHR42709">
    <property type="entry name" value="ALKALINE PHOSPHATASE LIKE PROTEIN"/>
    <property type="match status" value="1"/>
</dbReference>
<name>A0A941DGK3_9BURK</name>
<dbReference type="InterPro" id="IPR051311">
    <property type="entry name" value="DedA_domain"/>
</dbReference>
<evidence type="ECO:0000256" key="1">
    <source>
        <dbReference type="SAM" id="Phobius"/>
    </source>
</evidence>
<feature type="transmembrane region" description="Helical" evidence="1">
    <location>
        <begin position="7"/>
        <end position="33"/>
    </location>
</feature>
<keyword evidence="1" id="KW-0812">Transmembrane</keyword>
<dbReference type="RefSeq" id="WP_212685074.1">
    <property type="nucleotide sequence ID" value="NZ_JAGSPM010000008.1"/>
</dbReference>
<sequence>MIEAAIAWLFSVFAISEIGLTAVFVISFVSATLLPMGSEPAVFAMIKANPESFWLTILIATTGNTLGGMLNYFIGYEAKQTFAKERESRWFGWLERYGAKTMLLAWLPVIGDPICALGGWLKLPALPCMMYMAIGKLLRYLTMTYLLLRVPDGFWHGVSAWFR</sequence>
<accession>A0A941DGK3</accession>
<evidence type="ECO:0000313" key="2">
    <source>
        <dbReference type="EMBL" id="MBR7747701.1"/>
    </source>
</evidence>
<reference evidence="2 3" key="1">
    <citation type="submission" date="2021-04" db="EMBL/GenBank/DDBJ databases">
        <title>novel species isolated from subtropical streams in China.</title>
        <authorList>
            <person name="Lu H."/>
        </authorList>
    </citation>
    <scope>NUCLEOTIDE SEQUENCE [LARGE SCALE GENOMIC DNA]</scope>
    <source>
        <strain evidence="2 3">BYS107W</strain>
    </source>
</reference>
<dbReference type="EMBL" id="JAGSPM010000008">
    <property type="protein sequence ID" value="MBR7747701.1"/>
    <property type="molecule type" value="Genomic_DNA"/>
</dbReference>
<evidence type="ECO:0000313" key="3">
    <source>
        <dbReference type="Proteomes" id="UP000680158"/>
    </source>
</evidence>
<comment type="caution">
    <text evidence="2">The sequence shown here is derived from an EMBL/GenBank/DDBJ whole genome shotgun (WGS) entry which is preliminary data.</text>
</comment>
<proteinExistence type="predicted"/>
<dbReference type="Proteomes" id="UP000680158">
    <property type="component" value="Unassembled WGS sequence"/>
</dbReference>